<dbReference type="EMBL" id="FNTB01000001">
    <property type="protein sequence ID" value="SEB56804.1"/>
    <property type="molecule type" value="Genomic_DNA"/>
</dbReference>
<dbReference type="AlphaFoldDB" id="A0A1H4KE18"/>
<protein>
    <submittedName>
        <fullName evidence="2">Lamin Tail Domain</fullName>
    </submittedName>
</protein>
<dbReference type="InterPro" id="IPR043744">
    <property type="entry name" value="DUF5689"/>
</dbReference>
<proteinExistence type="predicted"/>
<evidence type="ECO:0000259" key="1">
    <source>
        <dbReference type="PROSITE" id="PS51841"/>
    </source>
</evidence>
<sequence length="455" mass="50964">MIIKHRIFIIISCSCLLVIMSCVKDRNFEILDTHCLDTQIETIEISDLKSLYAGETVQIHEDLAIYGYVVSSDKKGNFFNVIHFQDKPAEPTEGLQIELELRDSHLFFDVGQKIVIKLKNLYLGESNGVYKVGGVFTSFGNRSVGRLPKNQVFEHVLTTCNDNFGIQPLKTTIQDLNMTMINTLIMIDDVEFEENELGKPFAIEKEETIRTLIDCNDNELSLNNSGYADFQPEILSDRMGSVTGVLTYNDNEFQLIIRDLNDVKFDKDRCEDFVDEFTSEFLLITEIADPDNNSGARFIELYNSSSESLSLKGWTLKRYTNNSLEVSSSIDLSGLTIEGNNFLVISPNADEFENVYGFAPDLAVGTNSPADSNGDDNIVLVDPFGSTIDVFGIIGEDGSNTNHEFEDGRALRKEEIIMGNTVFNANEWLIYNDTGLNGTINEPQNAPMDFTPGAR</sequence>
<dbReference type="InterPro" id="IPR036415">
    <property type="entry name" value="Lamin_tail_dom_sf"/>
</dbReference>
<gene>
    <name evidence="2" type="ORF">SAMN05192540_0893</name>
</gene>
<dbReference type="PROSITE" id="PS51257">
    <property type="entry name" value="PROKAR_LIPOPROTEIN"/>
    <property type="match status" value="1"/>
</dbReference>
<reference evidence="2 3" key="1">
    <citation type="submission" date="2016-10" db="EMBL/GenBank/DDBJ databases">
        <authorList>
            <person name="de Groot N.N."/>
        </authorList>
    </citation>
    <scope>NUCLEOTIDE SEQUENCE [LARGE SCALE GENOMIC DNA]</scope>
    <source>
        <strain evidence="2 3">MAR_2009_71</strain>
    </source>
</reference>
<dbReference type="InterPro" id="IPR001322">
    <property type="entry name" value="Lamin_tail_dom"/>
</dbReference>
<dbReference type="Proteomes" id="UP000183038">
    <property type="component" value="Unassembled WGS sequence"/>
</dbReference>
<feature type="domain" description="LTD" evidence="1">
    <location>
        <begin position="277"/>
        <end position="425"/>
    </location>
</feature>
<dbReference type="SUPFAM" id="SSF74853">
    <property type="entry name" value="Lamin A/C globular tail domain"/>
    <property type="match status" value="1"/>
</dbReference>
<dbReference type="Gene3D" id="2.60.40.1260">
    <property type="entry name" value="Lamin Tail domain"/>
    <property type="match status" value="1"/>
</dbReference>
<accession>A0A1H4KE18</accession>
<dbReference type="PROSITE" id="PS51841">
    <property type="entry name" value="LTD"/>
    <property type="match status" value="1"/>
</dbReference>
<evidence type="ECO:0000313" key="2">
    <source>
        <dbReference type="EMBL" id="SEB56804.1"/>
    </source>
</evidence>
<evidence type="ECO:0000313" key="3">
    <source>
        <dbReference type="Proteomes" id="UP000183038"/>
    </source>
</evidence>
<name>A0A1H4KE18_9FLAO</name>
<dbReference type="OrthoDB" id="1492759at2"/>
<dbReference type="Pfam" id="PF18942">
    <property type="entry name" value="DUF5689"/>
    <property type="match status" value="1"/>
</dbReference>
<organism evidence="2 3">
    <name type="scientific">Maribacter dokdonensis</name>
    <dbReference type="NCBI Taxonomy" id="320912"/>
    <lineage>
        <taxon>Bacteria</taxon>
        <taxon>Pseudomonadati</taxon>
        <taxon>Bacteroidota</taxon>
        <taxon>Flavobacteriia</taxon>
        <taxon>Flavobacteriales</taxon>
        <taxon>Flavobacteriaceae</taxon>
        <taxon>Maribacter</taxon>
    </lineage>
</organism>
<dbReference type="Pfam" id="PF00932">
    <property type="entry name" value="LTD"/>
    <property type="match status" value="1"/>
</dbReference>